<reference evidence="5 6" key="1">
    <citation type="submission" date="2015-09" db="EMBL/GenBank/DDBJ databases">
        <title>Complete genome of Psychrobacter urativorans R10.10B.</title>
        <authorList>
            <person name="See-Too W.S."/>
            <person name="Chan K.G."/>
        </authorList>
    </citation>
    <scope>NUCLEOTIDE SEQUENCE [LARGE SCALE GENOMIC DNA]</scope>
    <source>
        <strain evidence="5 6">R10.10B</strain>
        <plasmid evidence="5 6">5</plasmid>
    </source>
</reference>
<dbReference type="InterPro" id="IPR036388">
    <property type="entry name" value="WH-like_DNA-bd_sf"/>
</dbReference>
<dbReference type="PROSITE" id="PS50949">
    <property type="entry name" value="HTH_GNTR"/>
    <property type="match status" value="1"/>
</dbReference>
<dbReference type="SUPFAM" id="SSF46785">
    <property type="entry name" value="Winged helix' DNA-binding domain"/>
    <property type="match status" value="1"/>
</dbReference>
<dbReference type="Gene3D" id="1.20.120.530">
    <property type="entry name" value="GntR ligand-binding domain-like"/>
    <property type="match status" value="1"/>
</dbReference>
<geneLocation type="plasmid" evidence="5 6">
    <name>5</name>
</geneLocation>
<evidence type="ECO:0000313" key="6">
    <source>
        <dbReference type="Proteomes" id="UP000059847"/>
    </source>
</evidence>
<dbReference type="Pfam" id="PF00392">
    <property type="entry name" value="GntR"/>
    <property type="match status" value="1"/>
</dbReference>
<dbReference type="InterPro" id="IPR008920">
    <property type="entry name" value="TF_FadR/GntR_C"/>
</dbReference>
<dbReference type="RefSeq" id="WP_062536903.1">
    <property type="nucleotide sequence ID" value="NZ_CP012711.1"/>
</dbReference>
<name>A0A0M4U6V1_9GAMM</name>
<keyword evidence="3" id="KW-0804">Transcription</keyword>
<evidence type="ECO:0000256" key="3">
    <source>
        <dbReference type="ARBA" id="ARBA00023163"/>
    </source>
</evidence>
<dbReference type="SUPFAM" id="SSF48008">
    <property type="entry name" value="GntR ligand-binding domain-like"/>
    <property type="match status" value="1"/>
</dbReference>
<dbReference type="AlphaFoldDB" id="A0A0M4U6V1"/>
<dbReference type="PRINTS" id="PR00035">
    <property type="entry name" value="HTHGNTR"/>
</dbReference>
<dbReference type="Pfam" id="PF07729">
    <property type="entry name" value="FCD"/>
    <property type="match status" value="1"/>
</dbReference>
<dbReference type="KEGG" id="pur:AOC03_12295"/>
<evidence type="ECO:0000256" key="2">
    <source>
        <dbReference type="ARBA" id="ARBA00023125"/>
    </source>
</evidence>
<keyword evidence="1" id="KW-0805">Transcription regulation</keyword>
<gene>
    <name evidence="5" type="ORF">AOC03_12295</name>
</gene>
<dbReference type="Gene3D" id="1.10.10.10">
    <property type="entry name" value="Winged helix-like DNA-binding domain superfamily/Winged helix DNA-binding domain"/>
    <property type="match status" value="1"/>
</dbReference>
<dbReference type="GO" id="GO:0003677">
    <property type="term" value="F:DNA binding"/>
    <property type="evidence" value="ECO:0007669"/>
    <property type="project" value="UniProtKB-KW"/>
</dbReference>
<accession>A0A0M4U6V1</accession>
<dbReference type="CDD" id="cd07377">
    <property type="entry name" value="WHTH_GntR"/>
    <property type="match status" value="1"/>
</dbReference>
<keyword evidence="2" id="KW-0238">DNA-binding</keyword>
<dbReference type="Proteomes" id="UP000059847">
    <property type="component" value="Plasmid 5"/>
</dbReference>
<dbReference type="GO" id="GO:0003700">
    <property type="term" value="F:DNA-binding transcription factor activity"/>
    <property type="evidence" value="ECO:0007669"/>
    <property type="project" value="InterPro"/>
</dbReference>
<dbReference type="EMBL" id="CP012711">
    <property type="protein sequence ID" value="ALF60956.1"/>
    <property type="molecule type" value="Genomic_DNA"/>
</dbReference>
<evidence type="ECO:0000259" key="4">
    <source>
        <dbReference type="PROSITE" id="PS50949"/>
    </source>
</evidence>
<dbReference type="PANTHER" id="PTHR43537">
    <property type="entry name" value="TRANSCRIPTIONAL REGULATOR, GNTR FAMILY"/>
    <property type="match status" value="1"/>
</dbReference>
<keyword evidence="6" id="KW-1185">Reference proteome</keyword>
<dbReference type="InterPro" id="IPR000524">
    <property type="entry name" value="Tscrpt_reg_HTH_GntR"/>
</dbReference>
<dbReference type="PANTHER" id="PTHR43537:SF24">
    <property type="entry name" value="GLUCONATE OPERON TRANSCRIPTIONAL REPRESSOR"/>
    <property type="match status" value="1"/>
</dbReference>
<dbReference type="InterPro" id="IPR036390">
    <property type="entry name" value="WH_DNA-bd_sf"/>
</dbReference>
<evidence type="ECO:0000256" key="1">
    <source>
        <dbReference type="ARBA" id="ARBA00023015"/>
    </source>
</evidence>
<protein>
    <recommendedName>
        <fullName evidence="4">HTH gntR-type domain-containing protein</fullName>
    </recommendedName>
</protein>
<feature type="domain" description="HTH gntR-type" evidence="4">
    <location>
        <begin position="8"/>
        <end position="75"/>
    </location>
</feature>
<evidence type="ECO:0000313" key="5">
    <source>
        <dbReference type="EMBL" id="ALF60956.1"/>
    </source>
</evidence>
<keyword evidence="5" id="KW-0614">Plasmid</keyword>
<dbReference type="SMART" id="SM00345">
    <property type="entry name" value="HTH_GNTR"/>
    <property type="match status" value="1"/>
</dbReference>
<proteinExistence type="predicted"/>
<organism evidence="5 6">
    <name type="scientific">Psychrobacter urativorans</name>
    <dbReference type="NCBI Taxonomy" id="45610"/>
    <lineage>
        <taxon>Bacteria</taxon>
        <taxon>Pseudomonadati</taxon>
        <taxon>Pseudomonadota</taxon>
        <taxon>Gammaproteobacteria</taxon>
        <taxon>Moraxellales</taxon>
        <taxon>Moraxellaceae</taxon>
        <taxon>Psychrobacter</taxon>
    </lineage>
</organism>
<sequence>MSGKFSKSSLKQQIAEEIKKMIFEGKLEQGEKITELQVSQSLGVSRTSVREAVLLLEQEGLLISEPYKDTRVTTITQEEVLEILIPMRLQIEIFALKKGFSVWGEKTKTQFRAILEEMKKAIFYEDLLTFIELDIQLHGLIVQSSGLENVIRIWESIVNRIRLHFLHQNSRSGTLEKWLVEHEELINVLVNGSSVDEAIEALRSHIVDTNLPDVYLLD</sequence>
<dbReference type="InterPro" id="IPR011711">
    <property type="entry name" value="GntR_C"/>
</dbReference>
<dbReference type="OrthoDB" id="8066003at2"/>